<evidence type="ECO:0000256" key="1">
    <source>
        <dbReference type="SAM" id="SignalP"/>
    </source>
</evidence>
<protein>
    <submittedName>
        <fullName evidence="2">Uncharacterized protein</fullName>
    </submittedName>
</protein>
<dbReference type="Proteomes" id="UP001258994">
    <property type="component" value="Chromosome"/>
</dbReference>
<feature type="chain" id="PRO_5047431322" evidence="1">
    <location>
        <begin position="20"/>
        <end position="117"/>
    </location>
</feature>
<evidence type="ECO:0000313" key="3">
    <source>
        <dbReference type="Proteomes" id="UP001258994"/>
    </source>
</evidence>
<organism evidence="2 3">
    <name type="scientific">Thalassotalea psychrophila</name>
    <dbReference type="NCBI Taxonomy" id="3065647"/>
    <lineage>
        <taxon>Bacteria</taxon>
        <taxon>Pseudomonadati</taxon>
        <taxon>Pseudomonadota</taxon>
        <taxon>Gammaproteobacteria</taxon>
        <taxon>Alteromonadales</taxon>
        <taxon>Colwelliaceae</taxon>
        <taxon>Thalassotalea</taxon>
    </lineage>
</organism>
<feature type="signal peptide" evidence="1">
    <location>
        <begin position="1"/>
        <end position="19"/>
    </location>
</feature>
<name>A0ABY9TZS1_9GAMM</name>
<reference evidence="3" key="1">
    <citation type="submission" date="2023-09" db="EMBL/GenBank/DDBJ databases">
        <authorList>
            <person name="Li S."/>
            <person name="Li X."/>
            <person name="Zhang C."/>
            <person name="Zhao Z."/>
        </authorList>
    </citation>
    <scope>NUCLEOTIDE SEQUENCE [LARGE SCALE GENOMIC DNA]</scope>
    <source>
        <strain evidence="3">SQ149</strain>
    </source>
</reference>
<keyword evidence="3" id="KW-1185">Reference proteome</keyword>
<evidence type="ECO:0000313" key="2">
    <source>
        <dbReference type="EMBL" id="WNC73873.1"/>
    </source>
</evidence>
<dbReference type="RefSeq" id="WP_348392983.1">
    <property type="nucleotide sequence ID" value="NZ_CP134145.1"/>
</dbReference>
<accession>A0ABY9TZS1</accession>
<gene>
    <name evidence="2" type="ORF">RGQ13_07740</name>
</gene>
<dbReference type="EMBL" id="CP134145">
    <property type="protein sequence ID" value="WNC73873.1"/>
    <property type="molecule type" value="Genomic_DNA"/>
</dbReference>
<proteinExistence type="predicted"/>
<keyword evidence="1" id="KW-0732">Signal</keyword>
<sequence length="117" mass="13136">MKQITLLLLSILVCEPANASNLKSDEMCQQYITGLVTDIHLAETVGLQALRVAVNRIADTHPQYHEMANQVAFGKALDDDGHRRVGQHINYMCTQDGTELIDLTYKILLTESIRLKK</sequence>